<reference evidence="3" key="1">
    <citation type="submission" date="2018-05" db="EMBL/GenBank/DDBJ databases">
        <title>Effector identification in a new, highly contiguous assembly of the strawberry crown rot pathogen Phytophthora cactorum.</title>
        <authorList>
            <person name="Armitage A.D."/>
            <person name="Nellist C.F."/>
            <person name="Bates H."/>
            <person name="Vickerstaff R.J."/>
            <person name="Harrison R.J."/>
        </authorList>
    </citation>
    <scope>NUCLEOTIDE SEQUENCE</scope>
    <source>
        <strain evidence="2">15-7</strain>
        <strain evidence="3">P421</strain>
    </source>
</reference>
<dbReference type="Proteomes" id="UP000735874">
    <property type="component" value="Unassembled WGS sequence"/>
</dbReference>
<evidence type="ECO:0000313" key="4">
    <source>
        <dbReference type="Proteomes" id="UP000760860"/>
    </source>
</evidence>
<name>A0A8T1I7Q5_9STRA</name>
<gene>
    <name evidence="2" type="ORF">PC113_g11218</name>
    <name evidence="3" type="ORF">PC129_g8785</name>
</gene>
<sequence length="561" mass="62325">MATPPEKVVRPRTTFTNAQRLQICNHKEQNPTITQGQLATWAQEALDLPRKPSQAMISKLLKRKPDLESMTTEELVSNPLTVEELLNLPEESVIMDEPTDEDFCAPVESVKVVVQQLKPKPADDGGLSVEELKERLKWIAKLLIYADEKGVAAESHFVKLRRKILATTMNDQKYMDAFDHDVTKRKADFLHKVAQVRSLMQELKHDAVVLSLSANFAWITSGARSYVFMATEGGAGSIYVDATQVAVLTNEIEGHKLVNEEMRGLEEVVILVQDPWYAQRSHADVAKELSKSDKIAVDATNSALSGRLAELRCTLTEYEMEVFRALGKDCGEVIGQVARAVRPTMSEWEIAGQLSTKMWAQGITPVVMLVAADERVDNIRHPLPTKKRVKNKAMLVICGQRAGLIASTTRLVYITTTPNATMPEDLVRRHEAATYVDAMLIANTRGTGVKAGDMLKLAQDAYAEKGYEGEWKFHHQGGCAAYKSREWVANPSINRVTGLNQAYAWNPSVAGTKSEDTVLCYANAEGKVVVETITCSPDWPMTEHTIGDVTIARPKILHLQY</sequence>
<dbReference type="PANTHER" id="PTHR46112">
    <property type="entry name" value="AMINOPEPTIDASE"/>
    <property type="match status" value="1"/>
</dbReference>
<dbReference type="InterPro" id="IPR050659">
    <property type="entry name" value="Peptidase_M24B"/>
</dbReference>
<dbReference type="SUPFAM" id="SSF55920">
    <property type="entry name" value="Creatinase/aminopeptidase"/>
    <property type="match status" value="1"/>
</dbReference>
<accession>A0A8T1I7Q5</accession>
<proteinExistence type="predicted"/>
<dbReference type="PANTHER" id="PTHR46112:SF2">
    <property type="entry name" value="XAA-PRO AMINOPEPTIDASE P-RELATED"/>
    <property type="match status" value="1"/>
</dbReference>
<dbReference type="Gene3D" id="1.10.10.60">
    <property type="entry name" value="Homeodomain-like"/>
    <property type="match status" value="1"/>
</dbReference>
<dbReference type="InterPro" id="IPR036005">
    <property type="entry name" value="Creatinase/aminopeptidase-like"/>
</dbReference>
<dbReference type="Gene3D" id="3.90.230.10">
    <property type="entry name" value="Creatinase/methionine aminopeptidase superfamily"/>
    <property type="match status" value="1"/>
</dbReference>
<dbReference type="AlphaFoldDB" id="A0A8T1I7Q5"/>
<feature type="domain" description="Peptidase M24" evidence="1">
    <location>
        <begin position="324"/>
        <end position="475"/>
    </location>
</feature>
<evidence type="ECO:0000259" key="1">
    <source>
        <dbReference type="Pfam" id="PF00557"/>
    </source>
</evidence>
<evidence type="ECO:0000313" key="2">
    <source>
        <dbReference type="EMBL" id="KAG2856827.1"/>
    </source>
</evidence>
<dbReference type="InterPro" id="IPR000994">
    <property type="entry name" value="Pept_M24"/>
</dbReference>
<dbReference type="EMBL" id="RCMG01000315">
    <property type="protein sequence ID" value="KAG2856827.1"/>
    <property type="molecule type" value="Genomic_DNA"/>
</dbReference>
<dbReference type="EMBL" id="RCMV01000263">
    <property type="protein sequence ID" value="KAG3220447.1"/>
    <property type="molecule type" value="Genomic_DNA"/>
</dbReference>
<evidence type="ECO:0000313" key="3">
    <source>
        <dbReference type="EMBL" id="KAG3220447.1"/>
    </source>
</evidence>
<dbReference type="VEuPathDB" id="FungiDB:PC110_g11138"/>
<comment type="caution">
    <text evidence="3">The sequence shown here is derived from an EMBL/GenBank/DDBJ whole genome shotgun (WGS) entry which is preliminary data.</text>
</comment>
<dbReference type="VEuPathDB" id="FungiDB:PC110_g11139"/>
<organism evidence="3 4">
    <name type="scientific">Phytophthora cactorum</name>
    <dbReference type="NCBI Taxonomy" id="29920"/>
    <lineage>
        <taxon>Eukaryota</taxon>
        <taxon>Sar</taxon>
        <taxon>Stramenopiles</taxon>
        <taxon>Oomycota</taxon>
        <taxon>Peronosporomycetes</taxon>
        <taxon>Peronosporales</taxon>
        <taxon>Peronosporaceae</taxon>
        <taxon>Phytophthora</taxon>
    </lineage>
</organism>
<protein>
    <recommendedName>
        <fullName evidence="1">Peptidase M24 domain-containing protein</fullName>
    </recommendedName>
</protein>
<dbReference type="Proteomes" id="UP000760860">
    <property type="component" value="Unassembled WGS sequence"/>
</dbReference>
<dbReference type="Pfam" id="PF00557">
    <property type="entry name" value="Peptidase_M24"/>
    <property type="match status" value="1"/>
</dbReference>